<evidence type="ECO:0000313" key="2">
    <source>
        <dbReference type="EMBL" id="MCY0146147.1"/>
    </source>
</evidence>
<dbReference type="SUPFAM" id="SSF51126">
    <property type="entry name" value="Pectin lyase-like"/>
    <property type="match status" value="1"/>
</dbReference>
<organism evidence="2 3">
    <name type="scientific">Hoeflea algicola</name>
    <dbReference type="NCBI Taxonomy" id="2983763"/>
    <lineage>
        <taxon>Bacteria</taxon>
        <taxon>Pseudomonadati</taxon>
        <taxon>Pseudomonadota</taxon>
        <taxon>Alphaproteobacteria</taxon>
        <taxon>Hyphomicrobiales</taxon>
        <taxon>Rhizobiaceae</taxon>
        <taxon>Hoeflea</taxon>
    </lineage>
</organism>
<proteinExistence type="predicted"/>
<accession>A0ABT3Z334</accession>
<reference evidence="2" key="1">
    <citation type="submission" date="2022-10" db="EMBL/GenBank/DDBJ databases">
        <title>Hoeflea sp. G2-23, isolated from marine algae.</title>
        <authorList>
            <person name="Kristyanto S."/>
            <person name="Kim J.M."/>
            <person name="Jeon C.O."/>
        </authorList>
    </citation>
    <scope>NUCLEOTIDE SEQUENCE</scope>
    <source>
        <strain evidence="2">G2-23</strain>
    </source>
</reference>
<name>A0ABT3Z334_9HYPH</name>
<protein>
    <submittedName>
        <fullName evidence="2">Uncharacterized protein</fullName>
    </submittedName>
</protein>
<dbReference type="EMBL" id="JAOVZR010000001">
    <property type="protein sequence ID" value="MCY0146147.1"/>
    <property type="molecule type" value="Genomic_DNA"/>
</dbReference>
<dbReference type="RefSeq" id="WP_267651841.1">
    <property type="nucleotide sequence ID" value="NZ_JAOVZR010000001.1"/>
</dbReference>
<sequence length="782" mass="81466">MTSLIVEKTGTVSLTAGSKVLSGTLTAFSAAAVSGGMLIVDGVSAAIASVESDTAATLEQNWAGENATDADYVIMRSTAEAARLTNAQDKLSDLIAQLEGQVFFNYDAFGEALADRDAFDDEAKGFKFALISDGDAVLYVKASASSADWTDGVTIRGDKGDTGATGPAGEDGQAFDRKGAGAPDDGDGSNGETYLNTVNGDTYVKAAGTWGAPTGSIKGDQGIQGVKGDKGDTGQVGTEALLDSGTATGAGALELDLSTYVAAGYDRFRVVLRGLTPSVDGAFMGAQFSANGGSSYEGAGYVHAYERGIVGGSPDSGGSASDSYMRVTTAIGTDAGEFAEITIDIDLTATRGTMEARTLLKSDTGAVILMRAQGRLAVADLNALQFFMSGGTITSSWVLFGFDGTTVVGDETLTDAKLSPTARVSYAAFGAFPDRSEIQAATVGDDIDRLGCLGYAAAGDTDGDIITYTREASEPTCHARLKVQSADGKWFVASRPASGLPIKWAGAKWDATTDDSEAVQACLDFGPGKYLLPVGTGRVDNDLTVAGDGINLVGHSMGSSSIWFYGTTFLKNSEATPSLEAHRRYYFEAKDFSIFRKGAFSGSKGFDLDSFVLGRMERVHADFFEYGFMLESAVSGFSVYNVWEQLFANVCRYGFWIDGSQSNAQKLCGCRHNGAAKKINATTGLADAGGVNVFGFTVRNSNGCHLDTPIVDYAETGIYLTETTADSAYYNTITAPRIEDVTDAIVIDAGVDVTSILGGGATSVSGSKLIDNGTDTVTQGDW</sequence>
<dbReference type="Proteomes" id="UP001073227">
    <property type="component" value="Unassembled WGS sequence"/>
</dbReference>
<feature type="region of interest" description="Disordered" evidence="1">
    <location>
        <begin position="151"/>
        <end position="194"/>
    </location>
</feature>
<comment type="caution">
    <text evidence="2">The sequence shown here is derived from an EMBL/GenBank/DDBJ whole genome shotgun (WGS) entry which is preliminary data.</text>
</comment>
<gene>
    <name evidence="2" type="ORF">OEG84_00045</name>
</gene>
<dbReference type="InterPro" id="IPR011050">
    <property type="entry name" value="Pectin_lyase_fold/virulence"/>
</dbReference>
<dbReference type="Gene3D" id="2.160.20.10">
    <property type="entry name" value="Single-stranded right-handed beta-helix, Pectin lyase-like"/>
    <property type="match status" value="1"/>
</dbReference>
<dbReference type="InterPro" id="IPR012334">
    <property type="entry name" value="Pectin_lyas_fold"/>
</dbReference>
<keyword evidence="3" id="KW-1185">Reference proteome</keyword>
<evidence type="ECO:0000313" key="3">
    <source>
        <dbReference type="Proteomes" id="UP001073227"/>
    </source>
</evidence>
<evidence type="ECO:0000256" key="1">
    <source>
        <dbReference type="SAM" id="MobiDB-lite"/>
    </source>
</evidence>